<dbReference type="InterPro" id="IPR004513">
    <property type="entry name" value="FtsX"/>
</dbReference>
<keyword evidence="17" id="KW-1185">Reference proteome</keyword>
<dbReference type="Pfam" id="PF18075">
    <property type="entry name" value="FtsX_ECD"/>
    <property type="match status" value="1"/>
</dbReference>
<evidence type="ECO:0000256" key="9">
    <source>
        <dbReference type="ARBA" id="ARBA00022989"/>
    </source>
</evidence>
<dbReference type="OrthoDB" id="9813411at2"/>
<comment type="caution">
    <text evidence="16">The sequence shown here is derived from an EMBL/GenBank/DDBJ whole genome shotgun (WGS) entry which is preliminary data.</text>
</comment>
<gene>
    <name evidence="16" type="ORF">A1359_16315</name>
</gene>
<keyword evidence="7 12" id="KW-0132">Cell division</keyword>
<evidence type="ECO:0000256" key="6">
    <source>
        <dbReference type="ARBA" id="ARBA00022519"/>
    </source>
</evidence>
<evidence type="ECO:0000256" key="13">
    <source>
        <dbReference type="SAM" id="Phobius"/>
    </source>
</evidence>
<comment type="similarity">
    <text evidence="2 12">Belongs to the ABC-4 integral membrane protein family. FtsX subfamily.</text>
</comment>
<keyword evidence="5 12" id="KW-1003">Cell membrane</keyword>
<dbReference type="PANTHER" id="PTHR47755">
    <property type="entry name" value="CELL DIVISION PROTEIN FTSX"/>
    <property type="match status" value="1"/>
</dbReference>
<evidence type="ECO:0000259" key="15">
    <source>
        <dbReference type="Pfam" id="PF18075"/>
    </source>
</evidence>
<feature type="transmembrane region" description="Helical" evidence="13">
    <location>
        <begin position="245"/>
        <end position="266"/>
    </location>
</feature>
<evidence type="ECO:0000256" key="12">
    <source>
        <dbReference type="PIRNR" id="PIRNR003097"/>
    </source>
</evidence>
<dbReference type="AlphaFoldDB" id="A0A177N023"/>
<evidence type="ECO:0000259" key="14">
    <source>
        <dbReference type="Pfam" id="PF02687"/>
    </source>
</evidence>
<evidence type="ECO:0000313" key="16">
    <source>
        <dbReference type="EMBL" id="OAI10570.1"/>
    </source>
</evidence>
<dbReference type="Gene3D" id="3.30.70.3040">
    <property type="match status" value="1"/>
</dbReference>
<evidence type="ECO:0000256" key="2">
    <source>
        <dbReference type="ARBA" id="ARBA00007379"/>
    </source>
</evidence>
<reference evidence="16 17" key="1">
    <citation type="submission" date="2016-03" db="EMBL/GenBank/DDBJ databases">
        <authorList>
            <person name="Ploux O."/>
        </authorList>
    </citation>
    <scope>NUCLEOTIDE SEQUENCE [LARGE SCALE GENOMIC DNA]</scope>
    <source>
        <strain evidence="16 17">R-45370</strain>
    </source>
</reference>
<dbReference type="Pfam" id="PF02687">
    <property type="entry name" value="FtsX"/>
    <property type="match status" value="1"/>
</dbReference>
<dbReference type="GO" id="GO:0032153">
    <property type="term" value="C:cell division site"/>
    <property type="evidence" value="ECO:0007669"/>
    <property type="project" value="TreeGrafter"/>
</dbReference>
<evidence type="ECO:0000256" key="8">
    <source>
        <dbReference type="ARBA" id="ARBA00022692"/>
    </source>
</evidence>
<evidence type="ECO:0000313" key="17">
    <source>
        <dbReference type="Proteomes" id="UP000078476"/>
    </source>
</evidence>
<keyword evidence="11 12" id="KW-0131">Cell cycle</keyword>
<feature type="domain" description="ABC3 transporter permease C-terminal" evidence="14">
    <location>
        <begin position="195"/>
        <end position="310"/>
    </location>
</feature>
<sequence>MKQTHRKRTGQRLVEKFHAYLLNHAHGLFSSLGRLSRAPFTSAMTILVLAVAISLAGCFYIVVANIQQLTGNLQASNQMSLFLKEHVTETAGQKMADQLAQNTNIETIKFISKKQAMDEFKANSGFGDALNALDNNPLPNVIQVLPKDVLDSREAIDNLLAEFKQIPQVEFVQVDMQWVERLQTIMMIASRGVTVVGILLGFAVTFITGNTIRLELHNRQDEVLISKLVGATHAFIQRPFLYTGFWLGFIAGFSAWLIITIMLLILESPVEKLSSLYNSSFELLFLSFSEFILMLMIASLLAVLGSWAVLHYQLRQLKPH</sequence>
<dbReference type="STRING" id="980561.A1359_16315"/>
<dbReference type="EMBL" id="LUUI01000152">
    <property type="protein sequence ID" value="OAI10570.1"/>
    <property type="molecule type" value="Genomic_DNA"/>
</dbReference>
<dbReference type="GO" id="GO:0051301">
    <property type="term" value="P:cell division"/>
    <property type="evidence" value="ECO:0007669"/>
    <property type="project" value="UniProtKB-KW"/>
</dbReference>
<feature type="transmembrane region" description="Helical" evidence="13">
    <location>
        <begin position="185"/>
        <end position="209"/>
    </location>
</feature>
<feature type="transmembrane region" description="Helical" evidence="13">
    <location>
        <begin position="40"/>
        <end position="63"/>
    </location>
</feature>
<keyword evidence="8 13" id="KW-0812">Transmembrane</keyword>
<feature type="domain" description="FtsX extracellular" evidence="15">
    <location>
        <begin position="78"/>
        <end position="172"/>
    </location>
</feature>
<keyword evidence="6 12" id="KW-0997">Cell inner membrane</keyword>
<comment type="subcellular location">
    <subcellularLocation>
        <location evidence="1">Cell inner membrane</location>
        <topology evidence="1">Multi-pass membrane protein</topology>
    </subcellularLocation>
</comment>
<organism evidence="16 17">
    <name type="scientific">Methylomonas lenta</name>
    <dbReference type="NCBI Taxonomy" id="980561"/>
    <lineage>
        <taxon>Bacteria</taxon>
        <taxon>Pseudomonadati</taxon>
        <taxon>Pseudomonadota</taxon>
        <taxon>Gammaproteobacteria</taxon>
        <taxon>Methylococcales</taxon>
        <taxon>Methylococcaceae</taxon>
        <taxon>Methylomonas</taxon>
    </lineage>
</organism>
<dbReference type="Proteomes" id="UP000078476">
    <property type="component" value="Unassembled WGS sequence"/>
</dbReference>
<evidence type="ECO:0000256" key="11">
    <source>
        <dbReference type="ARBA" id="ARBA00023306"/>
    </source>
</evidence>
<evidence type="ECO:0000256" key="4">
    <source>
        <dbReference type="ARBA" id="ARBA00021907"/>
    </source>
</evidence>
<keyword evidence="9 13" id="KW-1133">Transmembrane helix</keyword>
<comment type="function">
    <text evidence="12">Part of the ABC transporter FtsEX involved in cellular division.</text>
</comment>
<dbReference type="PIRSF" id="PIRSF003097">
    <property type="entry name" value="FtsX"/>
    <property type="match status" value="1"/>
</dbReference>
<feature type="transmembrane region" description="Helical" evidence="13">
    <location>
        <begin position="286"/>
        <end position="310"/>
    </location>
</feature>
<evidence type="ECO:0000256" key="7">
    <source>
        <dbReference type="ARBA" id="ARBA00022618"/>
    </source>
</evidence>
<dbReference type="InterPro" id="IPR003838">
    <property type="entry name" value="ABC3_permease_C"/>
</dbReference>
<dbReference type="NCBIfam" id="TIGR00439">
    <property type="entry name" value="FtsX_Gneg"/>
    <property type="match status" value="1"/>
</dbReference>
<comment type="subunit">
    <text evidence="3">Forms a membrane-associated complex with FtsE.</text>
</comment>
<evidence type="ECO:0000256" key="10">
    <source>
        <dbReference type="ARBA" id="ARBA00023136"/>
    </source>
</evidence>
<evidence type="ECO:0000256" key="3">
    <source>
        <dbReference type="ARBA" id="ARBA00011160"/>
    </source>
</evidence>
<dbReference type="PANTHER" id="PTHR47755:SF1">
    <property type="entry name" value="CELL DIVISION PROTEIN FTSX"/>
    <property type="match status" value="1"/>
</dbReference>
<accession>A0A177N023</accession>
<dbReference type="RefSeq" id="WP_066987054.1">
    <property type="nucleotide sequence ID" value="NZ_LUUI01000152.1"/>
</dbReference>
<proteinExistence type="inferred from homology"/>
<protein>
    <recommendedName>
        <fullName evidence="4 12">Cell division protein FtsX</fullName>
    </recommendedName>
</protein>
<keyword evidence="10 12" id="KW-0472">Membrane</keyword>
<dbReference type="GO" id="GO:0005886">
    <property type="term" value="C:plasma membrane"/>
    <property type="evidence" value="ECO:0007669"/>
    <property type="project" value="UniProtKB-SubCell"/>
</dbReference>
<dbReference type="InterPro" id="IPR047590">
    <property type="entry name" value="FtsX_proteobact-type"/>
</dbReference>
<dbReference type="InterPro" id="IPR040690">
    <property type="entry name" value="FtsX_ECD"/>
</dbReference>
<evidence type="ECO:0000256" key="1">
    <source>
        <dbReference type="ARBA" id="ARBA00004429"/>
    </source>
</evidence>
<name>A0A177N023_9GAMM</name>
<evidence type="ECO:0000256" key="5">
    <source>
        <dbReference type="ARBA" id="ARBA00022475"/>
    </source>
</evidence>